<dbReference type="AlphaFoldDB" id="A0A560L394"/>
<organism evidence="2 3">
    <name type="scientific">Bradyrhizobium macuxiense</name>
    <dbReference type="NCBI Taxonomy" id="1755647"/>
    <lineage>
        <taxon>Bacteria</taxon>
        <taxon>Pseudomonadati</taxon>
        <taxon>Pseudomonadota</taxon>
        <taxon>Alphaproteobacteria</taxon>
        <taxon>Hyphomicrobiales</taxon>
        <taxon>Nitrobacteraceae</taxon>
        <taxon>Bradyrhizobium</taxon>
    </lineage>
</organism>
<proteinExistence type="predicted"/>
<sequence length="48" mass="5338">MVRAPAPGARTFVKPTKHEDDMAKKAKKAKKTAKATKKVAKKTKKMKK</sequence>
<evidence type="ECO:0000313" key="2">
    <source>
        <dbReference type="EMBL" id="TWB89905.1"/>
    </source>
</evidence>
<feature type="compositionally biased region" description="Basic residues" evidence="1">
    <location>
        <begin position="25"/>
        <end position="48"/>
    </location>
</feature>
<comment type="caution">
    <text evidence="2">The sequence shown here is derived from an EMBL/GenBank/DDBJ whole genome shotgun (WGS) entry which is preliminary data.</text>
</comment>
<protein>
    <submittedName>
        <fullName evidence="2">Uncharacterized protein</fullName>
    </submittedName>
</protein>
<evidence type="ECO:0000256" key="1">
    <source>
        <dbReference type="SAM" id="MobiDB-lite"/>
    </source>
</evidence>
<reference evidence="2 3" key="1">
    <citation type="submission" date="2019-06" db="EMBL/GenBank/DDBJ databases">
        <title>Genomic Encyclopedia of Type Strains, Phase IV (KMG-V): Genome sequencing to study the core and pangenomes of soil and plant-associated prokaryotes.</title>
        <authorList>
            <person name="Whitman W."/>
        </authorList>
    </citation>
    <scope>NUCLEOTIDE SEQUENCE [LARGE SCALE GENOMIC DNA]</scope>
    <source>
        <strain evidence="2 3">BR 10355</strain>
    </source>
</reference>
<evidence type="ECO:0000313" key="3">
    <source>
        <dbReference type="Proteomes" id="UP000321304"/>
    </source>
</evidence>
<dbReference type="Proteomes" id="UP000321304">
    <property type="component" value="Unassembled WGS sequence"/>
</dbReference>
<feature type="region of interest" description="Disordered" evidence="1">
    <location>
        <begin position="1"/>
        <end position="48"/>
    </location>
</feature>
<gene>
    <name evidence="2" type="ORF">FBZ93_11517</name>
</gene>
<keyword evidence="3" id="KW-1185">Reference proteome</keyword>
<dbReference type="RefSeq" id="WP_208764087.1">
    <property type="nucleotide sequence ID" value="NZ_VITY01000015.1"/>
</dbReference>
<accession>A0A560L394</accession>
<dbReference type="EMBL" id="VITY01000015">
    <property type="protein sequence ID" value="TWB89905.1"/>
    <property type="molecule type" value="Genomic_DNA"/>
</dbReference>
<name>A0A560L394_9BRAD</name>